<evidence type="ECO:0000256" key="1">
    <source>
        <dbReference type="SAM" id="Phobius"/>
    </source>
</evidence>
<keyword evidence="1" id="KW-1133">Transmembrane helix</keyword>
<dbReference type="EMBL" id="CAJOAZ010005473">
    <property type="protein sequence ID" value="CAF4101371.1"/>
    <property type="molecule type" value="Genomic_DNA"/>
</dbReference>
<accession>A0A819UYK3</accession>
<evidence type="ECO:0000313" key="3">
    <source>
        <dbReference type="Proteomes" id="UP000663844"/>
    </source>
</evidence>
<protein>
    <submittedName>
        <fullName evidence="2">Uncharacterized protein</fullName>
    </submittedName>
</protein>
<feature type="transmembrane region" description="Helical" evidence="1">
    <location>
        <begin position="333"/>
        <end position="355"/>
    </location>
</feature>
<proteinExistence type="predicted"/>
<sequence>MLEEHEYDDDNDAVQDPAIVLKHQKYKTRLYVVLLAAIPYRNFASNNVTMHSVCSSIFIEPEWIKGLYFSNASQYGVWDFRTTAHSQFKLLSSFCSFSKEIISQTEINIDNNELVTLYLLSEEQTQMQIDGTIGLLKNSASSQMITYLDYLRHTIQTNYLVSALNTNLIITIIGSDESIRTAAAQVFYSDAPNTNPKQCDREKIVTDATLSQVIYELIEAGLVRKMNPMPNSTIVNGFFTGCTPLEALLESTLDCLYQTECLQLLVDYFPIRQQINFHANNSVLTSKHENKSVNEYLNNLFIMNWSTEIDYTKYFHQCSPSNCTYSKTDRTDLTYGITLFISLYGGLIIILRLIASWLIDILSKIKCCSRERNENSDENGKLLKFIESIKRLNLFKNFNDRTQNSIKQQKTITRVYLILLTGSICILCLFTSLNSETVTKIEKNPSLTTYNSLQRLYHGSLQCPCFNKAISHQKIVSLSPHYHQICSSGFVDNCWIQMMRMDAHDRSYKDWRIRAFLQFQLLSDFCQLADETINDAVKRYLSQLFIASFVINEDDFDKQLNSSLEHFYQSTIHSFDLITNTLQLLMQIDQLYTGVDRGGQSSTDTNLIEDVVQNKTNTTKLVKVC</sequence>
<dbReference type="Proteomes" id="UP000663844">
    <property type="component" value="Unassembled WGS sequence"/>
</dbReference>
<keyword evidence="1" id="KW-0812">Transmembrane</keyword>
<name>A0A819UYK3_9BILA</name>
<reference evidence="2" key="1">
    <citation type="submission" date="2021-02" db="EMBL/GenBank/DDBJ databases">
        <authorList>
            <person name="Nowell W R."/>
        </authorList>
    </citation>
    <scope>NUCLEOTIDE SEQUENCE</scope>
</reference>
<feature type="transmembrane region" description="Helical" evidence="1">
    <location>
        <begin position="415"/>
        <end position="433"/>
    </location>
</feature>
<organism evidence="2 3">
    <name type="scientific">Adineta steineri</name>
    <dbReference type="NCBI Taxonomy" id="433720"/>
    <lineage>
        <taxon>Eukaryota</taxon>
        <taxon>Metazoa</taxon>
        <taxon>Spiralia</taxon>
        <taxon>Gnathifera</taxon>
        <taxon>Rotifera</taxon>
        <taxon>Eurotatoria</taxon>
        <taxon>Bdelloidea</taxon>
        <taxon>Adinetida</taxon>
        <taxon>Adinetidae</taxon>
        <taxon>Adineta</taxon>
    </lineage>
</organism>
<comment type="caution">
    <text evidence="2">The sequence shown here is derived from an EMBL/GenBank/DDBJ whole genome shotgun (WGS) entry which is preliminary data.</text>
</comment>
<evidence type="ECO:0000313" key="2">
    <source>
        <dbReference type="EMBL" id="CAF4101371.1"/>
    </source>
</evidence>
<dbReference type="AlphaFoldDB" id="A0A819UYK3"/>
<keyword evidence="1" id="KW-0472">Membrane</keyword>
<gene>
    <name evidence="2" type="ORF">OXD698_LOCUS35434</name>
</gene>